<name>M0MLT9_HALMO</name>
<reference evidence="1 2" key="1">
    <citation type="journal article" date="2014" name="PLoS Genet.">
        <title>Phylogenetically driven sequencing of extremely halophilic archaea reveals strategies for static and dynamic osmo-response.</title>
        <authorList>
            <person name="Becker E.A."/>
            <person name="Seitzer P.M."/>
            <person name="Tritt A."/>
            <person name="Larsen D."/>
            <person name="Krusor M."/>
            <person name="Yao A.I."/>
            <person name="Wu D."/>
            <person name="Madern D."/>
            <person name="Eisen J.A."/>
            <person name="Darling A.E."/>
            <person name="Facciotti M.T."/>
        </authorList>
    </citation>
    <scope>NUCLEOTIDE SEQUENCE [LARGE SCALE GENOMIC DNA]</scope>
    <source>
        <strain evidence="1 2">DSM 1307</strain>
    </source>
</reference>
<comment type="caution">
    <text evidence="1">The sequence shown here is derived from an EMBL/GenBank/DDBJ whole genome shotgun (WGS) entry which is preliminary data.</text>
</comment>
<keyword evidence="2" id="KW-1185">Reference proteome</keyword>
<dbReference type="PATRIC" id="fig|931277.6.peg.1155"/>
<organism evidence="1 2">
    <name type="scientific">Halococcus morrhuae DSM 1307</name>
    <dbReference type="NCBI Taxonomy" id="931277"/>
    <lineage>
        <taxon>Archaea</taxon>
        <taxon>Methanobacteriati</taxon>
        <taxon>Methanobacteriota</taxon>
        <taxon>Stenosarchaea group</taxon>
        <taxon>Halobacteria</taxon>
        <taxon>Halobacteriales</taxon>
        <taxon>Halococcaceae</taxon>
        <taxon>Halococcus</taxon>
    </lineage>
</organism>
<dbReference type="Proteomes" id="UP000011568">
    <property type="component" value="Unassembled WGS sequence"/>
</dbReference>
<dbReference type="STRING" id="931277.C448_05948"/>
<proteinExistence type="predicted"/>
<dbReference type="EMBL" id="AOMC01000087">
    <property type="protein sequence ID" value="EMA46621.1"/>
    <property type="molecule type" value="Genomic_DNA"/>
</dbReference>
<dbReference type="AntiFam" id="ANF00187">
    <property type="entry name" value="Shadow ORF (opposite parA)"/>
</dbReference>
<evidence type="ECO:0000313" key="2">
    <source>
        <dbReference type="Proteomes" id="UP000011568"/>
    </source>
</evidence>
<sequence>MFNDEISDLLLFIKISQDSPKMRRFSLIFLSKTQPFGTVTLRIKINKQHVASSLSKCARGVDGYSGLPDTTFLI</sequence>
<accession>M0MLT9</accession>
<dbReference type="AlphaFoldDB" id="M0MLT9"/>
<evidence type="ECO:0000313" key="1">
    <source>
        <dbReference type="EMBL" id="EMA46621.1"/>
    </source>
</evidence>
<gene>
    <name evidence="1" type="ORF">C448_05948</name>
</gene>
<protein>
    <submittedName>
        <fullName evidence="1">Uncharacterized protein</fullName>
    </submittedName>
</protein>